<dbReference type="PANTHER" id="PTHR43841">
    <property type="entry name" value="3-HYDROXYACYL-THIOESTER DEHYDRATASE HTDX-RELATED"/>
    <property type="match status" value="1"/>
</dbReference>
<dbReference type="SUPFAM" id="SSF54637">
    <property type="entry name" value="Thioesterase/thiol ester dehydrase-isomerase"/>
    <property type="match status" value="1"/>
</dbReference>
<comment type="caution">
    <text evidence="3">The sequence shown here is derived from an EMBL/GenBank/DDBJ whole genome shotgun (WGS) entry which is preliminary data.</text>
</comment>
<comment type="similarity">
    <text evidence="1">Belongs to the enoyl-CoA hydratase/isomerase family.</text>
</comment>
<dbReference type="EMBL" id="SOAW01000001">
    <property type="protein sequence ID" value="TDT34404.1"/>
    <property type="molecule type" value="Genomic_DNA"/>
</dbReference>
<dbReference type="Proteomes" id="UP000295371">
    <property type="component" value="Unassembled WGS sequence"/>
</dbReference>
<reference evidence="3 4" key="1">
    <citation type="submission" date="2019-03" db="EMBL/GenBank/DDBJ databases">
        <title>Genomic Encyclopedia of Archaeal and Bacterial Type Strains, Phase II (KMG-II): from individual species to whole genera.</title>
        <authorList>
            <person name="Goeker M."/>
        </authorList>
    </citation>
    <scope>NUCLEOTIDE SEQUENCE [LARGE SCALE GENOMIC DNA]</scope>
    <source>
        <strain evidence="3 4">DSM 24323</strain>
    </source>
</reference>
<evidence type="ECO:0000259" key="2">
    <source>
        <dbReference type="Pfam" id="PF01575"/>
    </source>
</evidence>
<dbReference type="GO" id="GO:0006633">
    <property type="term" value="P:fatty acid biosynthetic process"/>
    <property type="evidence" value="ECO:0007669"/>
    <property type="project" value="InterPro"/>
</dbReference>
<organism evidence="3 4">
    <name type="scientific">Naumannella halotolerans</name>
    <dbReference type="NCBI Taxonomy" id="993414"/>
    <lineage>
        <taxon>Bacteria</taxon>
        <taxon>Bacillati</taxon>
        <taxon>Actinomycetota</taxon>
        <taxon>Actinomycetes</taxon>
        <taxon>Propionibacteriales</taxon>
        <taxon>Propionibacteriaceae</taxon>
        <taxon>Naumannella</taxon>
    </lineage>
</organism>
<dbReference type="PRINTS" id="PR01483">
    <property type="entry name" value="FASYNTHASE"/>
</dbReference>
<evidence type="ECO:0000256" key="1">
    <source>
        <dbReference type="ARBA" id="ARBA00005254"/>
    </source>
</evidence>
<feature type="domain" description="MaoC-like" evidence="2">
    <location>
        <begin position="14"/>
        <end position="105"/>
    </location>
</feature>
<dbReference type="Gene3D" id="3.10.129.10">
    <property type="entry name" value="Hotdog Thioesterase"/>
    <property type="match status" value="1"/>
</dbReference>
<protein>
    <submittedName>
        <fullName evidence="3">Acyl dehydratase</fullName>
    </submittedName>
</protein>
<keyword evidence="4" id="KW-1185">Reference proteome</keyword>
<dbReference type="OrthoDB" id="9800237at2"/>
<name>A0A4R7JAN6_9ACTN</name>
<dbReference type="RefSeq" id="WP_133754778.1">
    <property type="nucleotide sequence ID" value="NZ_CP171129.1"/>
</dbReference>
<dbReference type="GO" id="GO:0004312">
    <property type="term" value="F:fatty acid synthase activity"/>
    <property type="evidence" value="ECO:0007669"/>
    <property type="project" value="InterPro"/>
</dbReference>
<dbReference type="InterPro" id="IPR003965">
    <property type="entry name" value="Fatty_acid_synthase"/>
</dbReference>
<dbReference type="AlphaFoldDB" id="A0A4R7JAN6"/>
<sequence>MSLDLSVGDTIGPLTVPITRTTLVRYAGASGDFNPIHHSDHAAAELGLPGVIAHGMLTMALAMRAVTTELGGPQRVVGQYARFRKPVPVPDDGIGTQLQVSGEVAEVADGVAKIKLEATCNGEKVLGQAAVEVRVD</sequence>
<dbReference type="GO" id="GO:0005835">
    <property type="term" value="C:fatty acid synthase complex"/>
    <property type="evidence" value="ECO:0007669"/>
    <property type="project" value="InterPro"/>
</dbReference>
<dbReference type="PANTHER" id="PTHR43841:SF3">
    <property type="entry name" value="(3R)-HYDROXYACYL-ACP DEHYDRATASE SUBUNIT HADB"/>
    <property type="match status" value="1"/>
</dbReference>
<proteinExistence type="inferred from homology"/>
<accession>A0A4R7JAN6</accession>
<dbReference type="Pfam" id="PF01575">
    <property type="entry name" value="MaoC_dehydratas"/>
    <property type="match status" value="1"/>
</dbReference>
<dbReference type="InterPro" id="IPR002539">
    <property type="entry name" value="MaoC-like_dom"/>
</dbReference>
<gene>
    <name evidence="3" type="ORF">CLV29_2067</name>
</gene>
<dbReference type="InterPro" id="IPR029069">
    <property type="entry name" value="HotDog_dom_sf"/>
</dbReference>
<evidence type="ECO:0000313" key="4">
    <source>
        <dbReference type="Proteomes" id="UP000295371"/>
    </source>
</evidence>
<evidence type="ECO:0000313" key="3">
    <source>
        <dbReference type="EMBL" id="TDT34404.1"/>
    </source>
</evidence>